<proteinExistence type="predicted"/>
<evidence type="ECO:0000313" key="2">
    <source>
        <dbReference type="EMBL" id="KAF4312383.1"/>
    </source>
</evidence>
<keyword evidence="3" id="KW-1185">Reference proteome</keyword>
<reference evidence="2" key="1">
    <citation type="submission" date="2020-04" db="EMBL/GenBank/DDBJ databases">
        <title>Genome Assembly and Annotation of Botryosphaeria dothidea sdau 11-99, a Latent Pathogen of Apple Fruit Ring Rot in China.</title>
        <authorList>
            <person name="Yu C."/>
            <person name="Diao Y."/>
            <person name="Lu Q."/>
            <person name="Zhao J."/>
            <person name="Cui S."/>
            <person name="Peng C."/>
            <person name="He B."/>
            <person name="Liu H."/>
        </authorList>
    </citation>
    <scope>NUCLEOTIDE SEQUENCE [LARGE SCALE GENOMIC DNA]</scope>
    <source>
        <strain evidence="2">Sdau11-99</strain>
    </source>
</reference>
<gene>
    <name evidence="2" type="ORF">GTA08_BOTSDO12426</name>
</gene>
<organism evidence="2 3">
    <name type="scientific">Botryosphaeria dothidea</name>
    <dbReference type="NCBI Taxonomy" id="55169"/>
    <lineage>
        <taxon>Eukaryota</taxon>
        <taxon>Fungi</taxon>
        <taxon>Dikarya</taxon>
        <taxon>Ascomycota</taxon>
        <taxon>Pezizomycotina</taxon>
        <taxon>Dothideomycetes</taxon>
        <taxon>Dothideomycetes incertae sedis</taxon>
        <taxon>Botryosphaeriales</taxon>
        <taxon>Botryosphaeriaceae</taxon>
        <taxon>Botryosphaeria</taxon>
    </lineage>
</organism>
<accession>A0A8H4J5D5</accession>
<dbReference type="AlphaFoldDB" id="A0A8H4J5D5"/>
<dbReference type="InterPro" id="IPR025676">
    <property type="entry name" value="Clr5_dom"/>
</dbReference>
<dbReference type="OrthoDB" id="3945251at2759"/>
<comment type="caution">
    <text evidence="2">The sequence shown here is derived from an EMBL/GenBank/DDBJ whole genome shotgun (WGS) entry which is preliminary data.</text>
</comment>
<name>A0A8H4J5D5_9PEZI</name>
<evidence type="ECO:0000259" key="1">
    <source>
        <dbReference type="Pfam" id="PF14420"/>
    </source>
</evidence>
<dbReference type="Pfam" id="PF14420">
    <property type="entry name" value="Clr5"/>
    <property type="match status" value="1"/>
</dbReference>
<protein>
    <submittedName>
        <fullName evidence="2">Ankyrin repeat protein</fullName>
    </submittedName>
</protein>
<dbReference type="EMBL" id="WWBZ02000007">
    <property type="protein sequence ID" value="KAF4312383.1"/>
    <property type="molecule type" value="Genomic_DNA"/>
</dbReference>
<evidence type="ECO:0000313" key="3">
    <source>
        <dbReference type="Proteomes" id="UP000572817"/>
    </source>
</evidence>
<dbReference type="PANTHER" id="PTHR38788:SF3">
    <property type="entry name" value="CLR5 DOMAIN-CONTAINING PROTEIN"/>
    <property type="match status" value="1"/>
</dbReference>
<sequence length="140" mass="16521">MESPPNAPKRVGPAPKYDWDAHKEMIVPLYEQKGYDEMATELKKIGFAPSRRAYLSKLETWEVSKYVTGAMMKFIAKKAAKRNAENKDTVFTCEGKRVPTHKIKRFLRRQKNEREEETEHIETYPEEDRHCLVVGWEKKY</sequence>
<dbReference type="Proteomes" id="UP000572817">
    <property type="component" value="Unassembled WGS sequence"/>
</dbReference>
<feature type="domain" description="Clr5" evidence="1">
    <location>
        <begin position="15"/>
        <end position="65"/>
    </location>
</feature>
<dbReference type="PANTHER" id="PTHR38788">
    <property type="entry name" value="CLR5 DOMAIN-CONTAINING PROTEIN"/>
    <property type="match status" value="1"/>
</dbReference>